<dbReference type="Proteomes" id="UP000324222">
    <property type="component" value="Unassembled WGS sequence"/>
</dbReference>
<dbReference type="AlphaFoldDB" id="A0A5B7DWH1"/>
<organism evidence="2 3">
    <name type="scientific">Portunus trituberculatus</name>
    <name type="common">Swimming crab</name>
    <name type="synonym">Neptunus trituberculatus</name>
    <dbReference type="NCBI Taxonomy" id="210409"/>
    <lineage>
        <taxon>Eukaryota</taxon>
        <taxon>Metazoa</taxon>
        <taxon>Ecdysozoa</taxon>
        <taxon>Arthropoda</taxon>
        <taxon>Crustacea</taxon>
        <taxon>Multicrustacea</taxon>
        <taxon>Malacostraca</taxon>
        <taxon>Eumalacostraca</taxon>
        <taxon>Eucarida</taxon>
        <taxon>Decapoda</taxon>
        <taxon>Pleocyemata</taxon>
        <taxon>Brachyura</taxon>
        <taxon>Eubrachyura</taxon>
        <taxon>Portunoidea</taxon>
        <taxon>Portunidae</taxon>
        <taxon>Portuninae</taxon>
        <taxon>Portunus</taxon>
    </lineage>
</organism>
<reference evidence="2 3" key="1">
    <citation type="submission" date="2019-05" db="EMBL/GenBank/DDBJ databases">
        <title>Another draft genome of Portunus trituberculatus and its Hox gene families provides insights of decapod evolution.</title>
        <authorList>
            <person name="Jeong J.-H."/>
            <person name="Song I."/>
            <person name="Kim S."/>
            <person name="Choi T."/>
            <person name="Kim D."/>
            <person name="Ryu S."/>
            <person name="Kim W."/>
        </authorList>
    </citation>
    <scope>NUCLEOTIDE SEQUENCE [LARGE SCALE GENOMIC DNA]</scope>
    <source>
        <tissue evidence="2">Muscle</tissue>
    </source>
</reference>
<evidence type="ECO:0000313" key="3">
    <source>
        <dbReference type="Proteomes" id="UP000324222"/>
    </source>
</evidence>
<comment type="caution">
    <text evidence="2">The sequence shown here is derived from an EMBL/GenBank/DDBJ whole genome shotgun (WGS) entry which is preliminary data.</text>
</comment>
<dbReference type="EMBL" id="VSRR010001519">
    <property type="protein sequence ID" value="MPC25860.1"/>
    <property type="molecule type" value="Genomic_DNA"/>
</dbReference>
<gene>
    <name evidence="2" type="ORF">E2C01_018983</name>
</gene>
<evidence type="ECO:0000256" key="1">
    <source>
        <dbReference type="SAM" id="MobiDB-lite"/>
    </source>
</evidence>
<keyword evidence="3" id="KW-1185">Reference proteome</keyword>
<name>A0A5B7DWH1_PORTR</name>
<feature type="region of interest" description="Disordered" evidence="1">
    <location>
        <begin position="69"/>
        <end position="89"/>
    </location>
</feature>
<protein>
    <submittedName>
        <fullName evidence="2">Uncharacterized protein</fullName>
    </submittedName>
</protein>
<feature type="region of interest" description="Disordered" evidence="1">
    <location>
        <begin position="1"/>
        <end position="35"/>
    </location>
</feature>
<sequence length="89" mass="10017">MTQATLRLLTPPTYPRTSILRPPPPSRNTERDSDQRRVCAGVKVLEANMCTDRRRAQCLARPCKQNVPLPPTTCERPSGTPTTRRFRGA</sequence>
<proteinExistence type="predicted"/>
<accession>A0A5B7DWH1</accession>
<evidence type="ECO:0000313" key="2">
    <source>
        <dbReference type="EMBL" id="MPC25860.1"/>
    </source>
</evidence>